<dbReference type="PROSITE" id="PS51318">
    <property type="entry name" value="TAT"/>
    <property type="match status" value="1"/>
</dbReference>
<dbReference type="Proteomes" id="UP000301751">
    <property type="component" value="Unassembled WGS sequence"/>
</dbReference>
<dbReference type="InterPro" id="IPR032710">
    <property type="entry name" value="NTF2-like_dom_sf"/>
</dbReference>
<proteinExistence type="predicted"/>
<dbReference type="AlphaFoldDB" id="A0A480AQV2"/>
<comment type="caution">
    <text evidence="2">The sequence shown here is derived from an EMBL/GenBank/DDBJ whole genome shotgun (WGS) entry which is preliminary data.</text>
</comment>
<dbReference type="RefSeq" id="WP_228027071.1">
    <property type="nucleotide sequence ID" value="NZ_BJCL01000005.1"/>
</dbReference>
<gene>
    <name evidence="2" type="ORF">AQPW35_22910</name>
</gene>
<keyword evidence="1" id="KW-0732">Signal</keyword>
<organism evidence="2 3">
    <name type="scientific">Pseudaquabacterium pictum</name>
    <dbReference type="NCBI Taxonomy" id="2315236"/>
    <lineage>
        <taxon>Bacteria</taxon>
        <taxon>Pseudomonadati</taxon>
        <taxon>Pseudomonadota</taxon>
        <taxon>Betaproteobacteria</taxon>
        <taxon>Burkholderiales</taxon>
        <taxon>Sphaerotilaceae</taxon>
        <taxon>Pseudaquabacterium</taxon>
    </lineage>
</organism>
<accession>A0A480AQV2</accession>
<evidence type="ECO:0008006" key="4">
    <source>
        <dbReference type="Google" id="ProtNLM"/>
    </source>
</evidence>
<sequence length="150" mass="16139">MTDRTPSSTLPLQDTRRQVLAQGALALAALPLLGTPAAAVAATPSTKAVLDHHLGAFAKGLDEIMKDYTAASVILTHDKQYRGTTEIRGFFDGFLKSVKPGFWEAFKISAQAVDGDVAYLVWEAKPFVNQATDTFVIRKGRIAVQTFTAG</sequence>
<keyword evidence="3" id="KW-1185">Reference proteome</keyword>
<name>A0A480AQV2_9BURK</name>
<dbReference type="SUPFAM" id="SSF54427">
    <property type="entry name" value="NTF2-like"/>
    <property type="match status" value="1"/>
</dbReference>
<evidence type="ECO:0000313" key="3">
    <source>
        <dbReference type="Proteomes" id="UP000301751"/>
    </source>
</evidence>
<feature type="signal peptide" evidence="1">
    <location>
        <begin position="1"/>
        <end position="41"/>
    </location>
</feature>
<feature type="chain" id="PRO_5019724522" description="SnoaL-like domain-containing protein" evidence="1">
    <location>
        <begin position="42"/>
        <end position="150"/>
    </location>
</feature>
<protein>
    <recommendedName>
        <fullName evidence="4">SnoaL-like domain-containing protein</fullName>
    </recommendedName>
</protein>
<dbReference type="InterPro" id="IPR006311">
    <property type="entry name" value="TAT_signal"/>
</dbReference>
<dbReference type="Gene3D" id="3.10.450.50">
    <property type="match status" value="1"/>
</dbReference>
<dbReference type="EMBL" id="BJCL01000005">
    <property type="protein sequence ID" value="GCL63210.1"/>
    <property type="molecule type" value="Genomic_DNA"/>
</dbReference>
<reference evidence="3" key="1">
    <citation type="submission" date="2019-03" db="EMBL/GenBank/DDBJ databases">
        <title>Aquabacterium pictum sp.nov., the first bacteriochlorophyll a-containing freshwater bacterium in the genus Aquabacterium of the class Betaproteobacteria.</title>
        <authorList>
            <person name="Hirose S."/>
            <person name="Tank M."/>
            <person name="Hara E."/>
            <person name="Tamaki H."/>
            <person name="Takaichi S."/>
            <person name="Haruta S."/>
            <person name="Hanada S."/>
        </authorList>
    </citation>
    <scope>NUCLEOTIDE SEQUENCE [LARGE SCALE GENOMIC DNA]</scope>
    <source>
        <strain evidence="3">W35</strain>
    </source>
</reference>
<evidence type="ECO:0000313" key="2">
    <source>
        <dbReference type="EMBL" id="GCL63210.1"/>
    </source>
</evidence>
<evidence type="ECO:0000256" key="1">
    <source>
        <dbReference type="SAM" id="SignalP"/>
    </source>
</evidence>